<dbReference type="AlphaFoldDB" id="A0A4Y2KMA8"/>
<dbReference type="EMBL" id="BGPR01004799">
    <property type="protein sequence ID" value="GBN03465.1"/>
    <property type="molecule type" value="Genomic_DNA"/>
</dbReference>
<accession>A0A4Y2KMA8</accession>
<dbReference type="Proteomes" id="UP000499080">
    <property type="component" value="Unassembled WGS sequence"/>
</dbReference>
<name>A0A4Y2KMA8_ARAVE</name>
<evidence type="ECO:0000313" key="2">
    <source>
        <dbReference type="Proteomes" id="UP000499080"/>
    </source>
</evidence>
<proteinExistence type="predicted"/>
<organism evidence="1 2">
    <name type="scientific">Araneus ventricosus</name>
    <name type="common">Orbweaver spider</name>
    <name type="synonym">Epeira ventricosa</name>
    <dbReference type="NCBI Taxonomy" id="182803"/>
    <lineage>
        <taxon>Eukaryota</taxon>
        <taxon>Metazoa</taxon>
        <taxon>Ecdysozoa</taxon>
        <taxon>Arthropoda</taxon>
        <taxon>Chelicerata</taxon>
        <taxon>Arachnida</taxon>
        <taxon>Araneae</taxon>
        <taxon>Araneomorphae</taxon>
        <taxon>Entelegynae</taxon>
        <taxon>Araneoidea</taxon>
        <taxon>Araneidae</taxon>
        <taxon>Araneus</taxon>
    </lineage>
</organism>
<keyword evidence="2" id="KW-1185">Reference proteome</keyword>
<gene>
    <name evidence="1" type="ORF">AVEN_141152_1</name>
</gene>
<evidence type="ECO:0000313" key="1">
    <source>
        <dbReference type="EMBL" id="GBN03465.1"/>
    </source>
</evidence>
<sequence length="92" mass="10804">MTKTTPELMIFSPNFSTPPAGGRLILNRFIMHQTRMEGGSFGERCLESTILWVRCQDFAARLKRPPKRNLRYRFQNSPRFASKWEVNIDKLN</sequence>
<reference evidence="1 2" key="1">
    <citation type="journal article" date="2019" name="Sci. Rep.">
        <title>Orb-weaving spider Araneus ventricosus genome elucidates the spidroin gene catalogue.</title>
        <authorList>
            <person name="Kono N."/>
            <person name="Nakamura H."/>
            <person name="Ohtoshi R."/>
            <person name="Moran D.A.P."/>
            <person name="Shinohara A."/>
            <person name="Yoshida Y."/>
            <person name="Fujiwara M."/>
            <person name="Mori M."/>
            <person name="Tomita M."/>
            <person name="Arakawa K."/>
        </authorList>
    </citation>
    <scope>NUCLEOTIDE SEQUENCE [LARGE SCALE GENOMIC DNA]</scope>
</reference>
<protein>
    <submittedName>
        <fullName evidence="1">Uncharacterized protein</fullName>
    </submittedName>
</protein>
<comment type="caution">
    <text evidence="1">The sequence shown here is derived from an EMBL/GenBank/DDBJ whole genome shotgun (WGS) entry which is preliminary data.</text>
</comment>